<accession>A0A9D4LNW3</accession>
<sequence length="53" mass="6125">MPDGLRNRQGTDRRLSDSRRRCLDCPVTSRIFTDSLPEQWDTCRDSNKSVSVP</sequence>
<reference evidence="1" key="1">
    <citation type="journal article" date="2019" name="bioRxiv">
        <title>The Genome of the Zebra Mussel, Dreissena polymorpha: A Resource for Invasive Species Research.</title>
        <authorList>
            <person name="McCartney M.A."/>
            <person name="Auch B."/>
            <person name="Kono T."/>
            <person name="Mallez S."/>
            <person name="Zhang Y."/>
            <person name="Obille A."/>
            <person name="Becker A."/>
            <person name="Abrahante J.E."/>
            <person name="Garbe J."/>
            <person name="Badalamenti J.P."/>
            <person name="Herman A."/>
            <person name="Mangelson H."/>
            <person name="Liachko I."/>
            <person name="Sullivan S."/>
            <person name="Sone E.D."/>
            <person name="Koren S."/>
            <person name="Silverstein K.A.T."/>
            <person name="Beckman K.B."/>
            <person name="Gohl D.M."/>
        </authorList>
    </citation>
    <scope>NUCLEOTIDE SEQUENCE</scope>
    <source>
        <strain evidence="1">Duluth1</strain>
        <tissue evidence="1">Whole animal</tissue>
    </source>
</reference>
<proteinExistence type="predicted"/>
<gene>
    <name evidence="1" type="ORF">DPMN_024309</name>
</gene>
<name>A0A9D4LNW3_DREPO</name>
<keyword evidence="2" id="KW-1185">Reference proteome</keyword>
<protein>
    <submittedName>
        <fullName evidence="1">Uncharacterized protein</fullName>
    </submittedName>
</protein>
<evidence type="ECO:0000313" key="1">
    <source>
        <dbReference type="EMBL" id="KAH3861381.1"/>
    </source>
</evidence>
<dbReference type="Proteomes" id="UP000828390">
    <property type="component" value="Unassembled WGS sequence"/>
</dbReference>
<reference evidence="1" key="2">
    <citation type="submission" date="2020-11" db="EMBL/GenBank/DDBJ databases">
        <authorList>
            <person name="McCartney M.A."/>
            <person name="Auch B."/>
            <person name="Kono T."/>
            <person name="Mallez S."/>
            <person name="Becker A."/>
            <person name="Gohl D.M."/>
            <person name="Silverstein K.A.T."/>
            <person name="Koren S."/>
            <person name="Bechman K.B."/>
            <person name="Herman A."/>
            <person name="Abrahante J.E."/>
            <person name="Garbe J."/>
        </authorList>
    </citation>
    <scope>NUCLEOTIDE SEQUENCE</scope>
    <source>
        <strain evidence="1">Duluth1</strain>
        <tissue evidence="1">Whole animal</tissue>
    </source>
</reference>
<dbReference type="AlphaFoldDB" id="A0A9D4LNW3"/>
<dbReference type="EMBL" id="JAIWYP010000002">
    <property type="protein sequence ID" value="KAH3861381.1"/>
    <property type="molecule type" value="Genomic_DNA"/>
</dbReference>
<evidence type="ECO:0000313" key="2">
    <source>
        <dbReference type="Proteomes" id="UP000828390"/>
    </source>
</evidence>
<organism evidence="1 2">
    <name type="scientific">Dreissena polymorpha</name>
    <name type="common">Zebra mussel</name>
    <name type="synonym">Mytilus polymorpha</name>
    <dbReference type="NCBI Taxonomy" id="45954"/>
    <lineage>
        <taxon>Eukaryota</taxon>
        <taxon>Metazoa</taxon>
        <taxon>Spiralia</taxon>
        <taxon>Lophotrochozoa</taxon>
        <taxon>Mollusca</taxon>
        <taxon>Bivalvia</taxon>
        <taxon>Autobranchia</taxon>
        <taxon>Heteroconchia</taxon>
        <taxon>Euheterodonta</taxon>
        <taxon>Imparidentia</taxon>
        <taxon>Neoheterodontei</taxon>
        <taxon>Myida</taxon>
        <taxon>Dreissenoidea</taxon>
        <taxon>Dreissenidae</taxon>
        <taxon>Dreissena</taxon>
    </lineage>
</organism>
<comment type="caution">
    <text evidence="1">The sequence shown here is derived from an EMBL/GenBank/DDBJ whole genome shotgun (WGS) entry which is preliminary data.</text>
</comment>